<dbReference type="Proteomes" id="UP000069940">
    <property type="component" value="Unassembled WGS sequence"/>
</dbReference>
<name>A0ABM1Y7X8_AEDAL</name>
<dbReference type="InterPro" id="IPR004875">
    <property type="entry name" value="DDE_SF_endonuclease_dom"/>
</dbReference>
<dbReference type="InterPro" id="IPR036397">
    <property type="entry name" value="RNaseH_sf"/>
</dbReference>
<proteinExistence type="predicted"/>
<dbReference type="Gene3D" id="3.30.420.10">
    <property type="entry name" value="Ribonuclease H-like superfamily/Ribonuclease H"/>
    <property type="match status" value="1"/>
</dbReference>
<evidence type="ECO:0000259" key="1">
    <source>
        <dbReference type="Pfam" id="PF03184"/>
    </source>
</evidence>
<accession>A0ABM1Y7X8</accession>
<keyword evidence="3" id="KW-1185">Reference proteome</keyword>
<evidence type="ECO:0000313" key="2">
    <source>
        <dbReference type="EnsemblMetazoa" id="AALFPA23_006618.P8645"/>
    </source>
</evidence>
<dbReference type="PANTHER" id="PTHR19303">
    <property type="entry name" value="TRANSPOSON"/>
    <property type="match status" value="1"/>
</dbReference>
<reference evidence="3" key="1">
    <citation type="journal article" date="2015" name="Proc. Natl. Acad. Sci. U.S.A.">
        <title>Genome sequence of the Asian Tiger mosquito, Aedes albopictus, reveals insights into its biology, genetics, and evolution.</title>
        <authorList>
            <person name="Chen X.G."/>
            <person name="Jiang X."/>
            <person name="Gu J."/>
            <person name="Xu M."/>
            <person name="Wu Y."/>
            <person name="Deng Y."/>
            <person name="Zhang C."/>
            <person name="Bonizzoni M."/>
            <person name="Dermauw W."/>
            <person name="Vontas J."/>
            <person name="Armbruster P."/>
            <person name="Huang X."/>
            <person name="Yang Y."/>
            <person name="Zhang H."/>
            <person name="He W."/>
            <person name="Peng H."/>
            <person name="Liu Y."/>
            <person name="Wu K."/>
            <person name="Chen J."/>
            <person name="Lirakis M."/>
            <person name="Topalis P."/>
            <person name="Van Leeuwen T."/>
            <person name="Hall A.B."/>
            <person name="Jiang X."/>
            <person name="Thorpe C."/>
            <person name="Mueller R.L."/>
            <person name="Sun C."/>
            <person name="Waterhouse R.M."/>
            <person name="Yan G."/>
            <person name="Tu Z.J."/>
            <person name="Fang X."/>
            <person name="James A.A."/>
        </authorList>
    </citation>
    <scope>NUCLEOTIDE SEQUENCE [LARGE SCALE GENOMIC DNA]</scope>
    <source>
        <strain evidence="3">Foshan</strain>
    </source>
</reference>
<dbReference type="PANTHER" id="PTHR19303:SF73">
    <property type="entry name" value="PROTEIN PDC2"/>
    <property type="match status" value="1"/>
</dbReference>
<dbReference type="RefSeq" id="XP_029720517.1">
    <property type="nucleotide sequence ID" value="XM_029864657.1"/>
</dbReference>
<organism evidence="2 3">
    <name type="scientific">Aedes albopictus</name>
    <name type="common">Asian tiger mosquito</name>
    <name type="synonym">Stegomyia albopicta</name>
    <dbReference type="NCBI Taxonomy" id="7160"/>
    <lineage>
        <taxon>Eukaryota</taxon>
        <taxon>Metazoa</taxon>
        <taxon>Ecdysozoa</taxon>
        <taxon>Arthropoda</taxon>
        <taxon>Hexapoda</taxon>
        <taxon>Insecta</taxon>
        <taxon>Pterygota</taxon>
        <taxon>Neoptera</taxon>
        <taxon>Endopterygota</taxon>
        <taxon>Diptera</taxon>
        <taxon>Nematocera</taxon>
        <taxon>Culicoidea</taxon>
        <taxon>Culicidae</taxon>
        <taxon>Culicinae</taxon>
        <taxon>Aedini</taxon>
        <taxon>Aedes</taxon>
        <taxon>Stegomyia</taxon>
    </lineage>
</organism>
<evidence type="ECO:0000313" key="3">
    <source>
        <dbReference type="Proteomes" id="UP000069940"/>
    </source>
</evidence>
<dbReference type="EnsemblMetazoa" id="AALFPA23_006618.R8645">
    <property type="protein sequence ID" value="AALFPA23_006618.P8645"/>
    <property type="gene ID" value="AALFPA23_006618"/>
</dbReference>
<reference evidence="2" key="2">
    <citation type="submission" date="2025-05" db="UniProtKB">
        <authorList>
            <consortium name="EnsemblMetazoa"/>
        </authorList>
    </citation>
    <scope>IDENTIFICATION</scope>
    <source>
        <strain evidence="2">Foshan</strain>
    </source>
</reference>
<dbReference type="GeneID" id="115262251"/>
<protein>
    <recommendedName>
        <fullName evidence="1">DDE-1 domain-containing protein</fullName>
    </recommendedName>
</protein>
<dbReference type="InterPro" id="IPR050863">
    <property type="entry name" value="CenT-Element_Derived"/>
</dbReference>
<sequence>MTVSGEKASGDVEAFASFKENLMQIILTNGYEKHEIYNADESGLFFKMLPSRTLTLHDEDIAEGRKVIKSRVTFMPCCNVDGTNKLPLMLLGTAENPRSLPKDKSLLPVYYRSSKKAWMNRELFRRWFFDQFVPSVEAFARKNNRAPRALLLLDNCSAHHDGGDTLEYGEIKVAYLPPNVTSLGQPMDQGVLNAVKKRYKKKLMLHLLLTDEDMTFEEKLKNISLREVINWLHQSWEEISSKTIEGSWKQLIDEYPHFNLDSDEDYSLDADVLALAKSFAEALDEHQSSEDVNQWLNDSVYDTNGGKITGDCDLYTDQEIVDYVITRHLSDQRCSNESLTSLSDIGQNEIIPNENAIKIERFNEGHEKHERAIECVDYLIDFMGEKEDILEVTRLNAVKSRLIELEWKRRRES</sequence>
<feature type="domain" description="DDE-1" evidence="1">
    <location>
        <begin position="69"/>
        <end position="248"/>
    </location>
</feature>
<dbReference type="Pfam" id="PF03184">
    <property type="entry name" value="DDE_1"/>
    <property type="match status" value="1"/>
</dbReference>